<dbReference type="InterPro" id="IPR032708">
    <property type="entry name" value="McjB_C"/>
</dbReference>
<reference evidence="3" key="1">
    <citation type="journal article" date="2019" name="Int. J. Syst. Evol. Microbiol.">
        <title>The Global Catalogue of Microorganisms (GCM) 10K type strain sequencing project: providing services to taxonomists for standard genome sequencing and annotation.</title>
        <authorList>
            <consortium name="The Broad Institute Genomics Platform"/>
            <consortium name="The Broad Institute Genome Sequencing Center for Infectious Disease"/>
            <person name="Wu L."/>
            <person name="Ma J."/>
        </authorList>
    </citation>
    <scope>NUCLEOTIDE SEQUENCE [LARGE SCALE GENOMIC DNA]</scope>
    <source>
        <strain evidence="3">CGMCC 4.1437</strain>
    </source>
</reference>
<dbReference type="Proteomes" id="UP001595975">
    <property type="component" value="Unassembled WGS sequence"/>
</dbReference>
<dbReference type="Pfam" id="PF13471">
    <property type="entry name" value="Transglut_core3"/>
    <property type="match status" value="1"/>
</dbReference>
<accession>A0ABW0X5U7</accession>
<evidence type="ECO:0000259" key="1">
    <source>
        <dbReference type="Pfam" id="PF13471"/>
    </source>
</evidence>
<evidence type="ECO:0000313" key="3">
    <source>
        <dbReference type="Proteomes" id="UP001595975"/>
    </source>
</evidence>
<protein>
    <submittedName>
        <fullName evidence="2">Lasso peptide biosynthesis B2 protein</fullName>
    </submittedName>
</protein>
<gene>
    <name evidence="2" type="ORF">ACFP3U_19740</name>
</gene>
<dbReference type="RefSeq" id="WP_380226892.1">
    <property type="nucleotide sequence ID" value="NZ_JBHSOF010000024.1"/>
</dbReference>
<dbReference type="NCBIfam" id="NF033537">
    <property type="entry name" value="lasso_biosyn_B2"/>
    <property type="match status" value="1"/>
</dbReference>
<dbReference type="InterPro" id="IPR053521">
    <property type="entry name" value="McjB-like"/>
</dbReference>
<keyword evidence="3" id="KW-1185">Reference proteome</keyword>
<proteinExistence type="predicted"/>
<dbReference type="EMBL" id="JBHSOF010000024">
    <property type="protein sequence ID" value="MFC5665207.1"/>
    <property type="molecule type" value="Genomic_DNA"/>
</dbReference>
<name>A0ABW0X5U7_9ACTN</name>
<comment type="caution">
    <text evidence="2">The sequence shown here is derived from an EMBL/GenBank/DDBJ whole genome shotgun (WGS) entry which is preliminary data.</text>
</comment>
<organism evidence="2 3">
    <name type="scientific">Kitasatospora misakiensis</name>
    <dbReference type="NCBI Taxonomy" id="67330"/>
    <lineage>
        <taxon>Bacteria</taxon>
        <taxon>Bacillati</taxon>
        <taxon>Actinomycetota</taxon>
        <taxon>Actinomycetes</taxon>
        <taxon>Kitasatosporales</taxon>
        <taxon>Streptomycetaceae</taxon>
        <taxon>Kitasatospora</taxon>
    </lineage>
</organism>
<sequence length="253" mass="26846">MTLMHSRPGFVTMPGHVRAADFGHVLVLIDYHSGRVQGLLPAAAERFREAAPVGQSYPLGEGLCAQLLAARLLVPTDTASPWQLIAAHSARSSWGSTEHAAGATRPLPVSPQRLLGATSALIAVSSVKAAGNRRAATRRIVRTLELAASTALRPATPEEVHVTVNAIRAAGWYSPGRTACLEESAAVVLSLAARRRSVAWCHGIAADPVRMHAWVQTEDGTAVGEPASTLAYTPVLVIGAHHHHRNRPDHLDP</sequence>
<evidence type="ECO:0000313" key="2">
    <source>
        <dbReference type="EMBL" id="MFC5665207.1"/>
    </source>
</evidence>
<feature type="domain" description="Microcin J25-processing protein McjB C-terminal" evidence="1">
    <location>
        <begin position="134"/>
        <end position="236"/>
    </location>
</feature>